<dbReference type="SMART" id="SM00871">
    <property type="entry name" value="AraC_E_bind"/>
    <property type="match status" value="1"/>
</dbReference>
<dbReference type="SUPFAM" id="SSF55136">
    <property type="entry name" value="Probable bacterial effector-binding domain"/>
    <property type="match status" value="1"/>
</dbReference>
<accession>A0A3A8ITQ5</accession>
<keyword evidence="5" id="KW-1185">Reference proteome</keyword>
<name>A0A3A8ITQ5_9BACT</name>
<dbReference type="AlphaFoldDB" id="A0A3A8ITQ5"/>
<dbReference type="InterPro" id="IPR023393">
    <property type="entry name" value="START-like_dom_sf"/>
</dbReference>
<dbReference type="InterPro" id="IPR029442">
    <property type="entry name" value="GyrI-like"/>
</dbReference>
<dbReference type="Gene3D" id="3.30.530.20">
    <property type="match status" value="1"/>
</dbReference>
<feature type="region of interest" description="Disordered" evidence="2">
    <location>
        <begin position="305"/>
        <end position="324"/>
    </location>
</feature>
<dbReference type="Pfam" id="PF06445">
    <property type="entry name" value="GyrI-like"/>
    <property type="match status" value="1"/>
</dbReference>
<dbReference type="RefSeq" id="WP_120541752.1">
    <property type="nucleotide sequence ID" value="NZ_RAVZ01000109.1"/>
</dbReference>
<reference evidence="5" key="1">
    <citation type="submission" date="2018-09" db="EMBL/GenBank/DDBJ databases">
        <authorList>
            <person name="Livingstone P.G."/>
            <person name="Whitworth D.E."/>
        </authorList>
    </citation>
    <scope>NUCLEOTIDE SEQUENCE [LARGE SCALE GENOMIC DNA]</scope>
    <source>
        <strain evidence="5">CA054A</strain>
    </source>
</reference>
<dbReference type="EMBL" id="RAVZ01000109">
    <property type="protein sequence ID" value="RKG86712.1"/>
    <property type="molecule type" value="Genomic_DNA"/>
</dbReference>
<dbReference type="OrthoDB" id="795001at2"/>
<comment type="caution">
    <text evidence="4">The sequence shown here is derived from an EMBL/GenBank/DDBJ whole genome shotgun (WGS) entry which is preliminary data.</text>
</comment>
<organism evidence="4 5">
    <name type="scientific">Corallococcus terminator</name>
    <dbReference type="NCBI Taxonomy" id="2316733"/>
    <lineage>
        <taxon>Bacteria</taxon>
        <taxon>Pseudomonadati</taxon>
        <taxon>Myxococcota</taxon>
        <taxon>Myxococcia</taxon>
        <taxon>Myxococcales</taxon>
        <taxon>Cystobacterineae</taxon>
        <taxon>Myxococcaceae</taxon>
        <taxon>Corallococcus</taxon>
    </lineage>
</organism>
<proteinExistence type="inferred from homology"/>
<evidence type="ECO:0000256" key="1">
    <source>
        <dbReference type="ARBA" id="ARBA00006817"/>
    </source>
</evidence>
<comment type="similarity">
    <text evidence="1">Belongs to the AHA1 family.</text>
</comment>
<dbReference type="InterPro" id="IPR011256">
    <property type="entry name" value="Reg_factor_effector_dom_sf"/>
</dbReference>
<sequence length="324" mass="36392">MRNTGKLKISTPSELELTMTRVFNAPRRQVFDAHTKPELLKRWLGVHRGWSMAVCDIDLRVGGAYRYVWRGPDREDMGVSGVFREIVAPERLVNTERFDDAWYTGESLNTLLLIEEGGKTTLTTTMRFESKEARDEVLRSPMEGGVASGYDTLEQLLSSQMQSSHDQELTMIDTPRILQTEAQLTALIHVTVPRAEIQQVMGPGISELMATVAGQGIKPAGPWFTHHLRITPEEFDFEIGIPVTTPVKAAGRVKPGLWPAMKVARAVYQGPYEGMGPAWGEFEAWLKQQGLQPAQDLWEVYVTGPESGPDPKTWRTEFNRPLID</sequence>
<dbReference type="SUPFAM" id="SSF55961">
    <property type="entry name" value="Bet v1-like"/>
    <property type="match status" value="1"/>
</dbReference>
<evidence type="ECO:0000259" key="3">
    <source>
        <dbReference type="SMART" id="SM00871"/>
    </source>
</evidence>
<feature type="compositionally biased region" description="Basic and acidic residues" evidence="2">
    <location>
        <begin position="312"/>
        <end position="324"/>
    </location>
</feature>
<dbReference type="Proteomes" id="UP000268094">
    <property type="component" value="Unassembled WGS sequence"/>
</dbReference>
<protein>
    <recommendedName>
        <fullName evidence="3">AraC effector-binding domain-containing protein</fullName>
    </recommendedName>
</protein>
<dbReference type="InterPro" id="IPR013538">
    <property type="entry name" value="ASHA1/2-like_C"/>
</dbReference>
<dbReference type="InterPro" id="IPR010499">
    <property type="entry name" value="AraC_E-bd"/>
</dbReference>
<dbReference type="Pfam" id="PF08327">
    <property type="entry name" value="AHSA1"/>
    <property type="match status" value="1"/>
</dbReference>
<feature type="domain" description="AraC effector-binding" evidence="3">
    <location>
        <begin position="173"/>
        <end position="323"/>
    </location>
</feature>
<evidence type="ECO:0000256" key="2">
    <source>
        <dbReference type="SAM" id="MobiDB-lite"/>
    </source>
</evidence>
<evidence type="ECO:0000313" key="4">
    <source>
        <dbReference type="EMBL" id="RKG86712.1"/>
    </source>
</evidence>
<gene>
    <name evidence="4" type="ORF">D7V88_17330</name>
</gene>
<dbReference type="CDD" id="cd07826">
    <property type="entry name" value="SRPBCC_CalC_Aha1-like_9"/>
    <property type="match status" value="1"/>
</dbReference>
<dbReference type="Gene3D" id="3.20.80.10">
    <property type="entry name" value="Regulatory factor, effector binding domain"/>
    <property type="match status" value="1"/>
</dbReference>
<evidence type="ECO:0000313" key="5">
    <source>
        <dbReference type="Proteomes" id="UP000268094"/>
    </source>
</evidence>